<evidence type="ECO:0000256" key="1">
    <source>
        <dbReference type="SAM" id="Phobius"/>
    </source>
</evidence>
<evidence type="ECO:0000313" key="2">
    <source>
        <dbReference type="EMBL" id="GAA4659379.1"/>
    </source>
</evidence>
<reference evidence="3" key="1">
    <citation type="journal article" date="2019" name="Int. J. Syst. Evol. Microbiol.">
        <title>The Global Catalogue of Microorganisms (GCM) 10K type strain sequencing project: providing services to taxonomists for standard genome sequencing and annotation.</title>
        <authorList>
            <consortium name="The Broad Institute Genomics Platform"/>
            <consortium name="The Broad Institute Genome Sequencing Center for Infectious Disease"/>
            <person name="Wu L."/>
            <person name="Ma J."/>
        </authorList>
    </citation>
    <scope>NUCLEOTIDE SEQUENCE [LARGE SCALE GENOMIC DNA]</scope>
    <source>
        <strain evidence="3">JCM 17714</strain>
    </source>
</reference>
<dbReference type="EMBL" id="BAABJA010000002">
    <property type="protein sequence ID" value="GAA4659379.1"/>
    <property type="molecule type" value="Genomic_DNA"/>
</dbReference>
<name>A0ABP8VDP1_9HYPH</name>
<proteinExistence type="predicted"/>
<sequence>MVGKVGTGVLMLILSLSVIELAVTLIWHVIDLIFILTGKFTDKDGNRVTN</sequence>
<protein>
    <submittedName>
        <fullName evidence="2">Uncharacterized protein</fullName>
    </submittedName>
</protein>
<organism evidence="2 3">
    <name type="scientific">Bartonella pachyuromydis</name>
    <dbReference type="NCBI Taxonomy" id="931097"/>
    <lineage>
        <taxon>Bacteria</taxon>
        <taxon>Pseudomonadati</taxon>
        <taxon>Pseudomonadota</taxon>
        <taxon>Alphaproteobacteria</taxon>
        <taxon>Hyphomicrobiales</taxon>
        <taxon>Bartonellaceae</taxon>
        <taxon>Bartonella</taxon>
    </lineage>
</organism>
<gene>
    <name evidence="2" type="ORF">GCM10023262_03830</name>
</gene>
<accession>A0ABP8VDP1</accession>
<keyword evidence="1" id="KW-0812">Transmembrane</keyword>
<keyword evidence="1" id="KW-0472">Membrane</keyword>
<comment type="caution">
    <text evidence="2">The sequence shown here is derived from an EMBL/GenBank/DDBJ whole genome shotgun (WGS) entry which is preliminary data.</text>
</comment>
<evidence type="ECO:0000313" key="3">
    <source>
        <dbReference type="Proteomes" id="UP001501699"/>
    </source>
</evidence>
<dbReference type="RefSeq" id="WP_345118422.1">
    <property type="nucleotide sequence ID" value="NZ_BAABJA010000002.1"/>
</dbReference>
<feature type="transmembrane region" description="Helical" evidence="1">
    <location>
        <begin position="12"/>
        <end position="37"/>
    </location>
</feature>
<keyword evidence="1" id="KW-1133">Transmembrane helix</keyword>
<keyword evidence="3" id="KW-1185">Reference proteome</keyword>
<dbReference type="Proteomes" id="UP001501699">
    <property type="component" value="Unassembled WGS sequence"/>
</dbReference>